<evidence type="ECO:0008006" key="4">
    <source>
        <dbReference type="Google" id="ProtNLM"/>
    </source>
</evidence>
<dbReference type="AlphaFoldDB" id="A0AAV3IH72"/>
<evidence type="ECO:0000256" key="1">
    <source>
        <dbReference type="SAM" id="Coils"/>
    </source>
</evidence>
<feature type="coiled-coil region" evidence="1">
    <location>
        <begin position="17"/>
        <end position="80"/>
    </location>
</feature>
<protein>
    <recommendedName>
        <fullName evidence="4">Flagellar protein FlgN</fullName>
    </recommendedName>
</protein>
<dbReference type="EMBL" id="APDF01000001">
    <property type="protein sequence ID" value="EMG97670.1"/>
    <property type="molecule type" value="Genomic_DNA"/>
</dbReference>
<gene>
    <name evidence="2" type="ORF">HMPREF1401_00025</name>
</gene>
<dbReference type="Proteomes" id="UP000012012">
    <property type="component" value="Unassembled WGS sequence"/>
</dbReference>
<sequence>MNITETRAKGFVMVVLHSHLENALNQLKELIDLTERDIRDIKLAKHAEIFERNHQKQLAIQAFEKEKANIDAQMLSLKNQFPNKEMSELLDEKTSDFLNQMRESLLVLKEKNLIYSRMAFAVSEFYSSLIQQIIPHDTCDYKGSRHVGSHFLRVQA</sequence>
<name>A0AAV3IH72_HELPX</name>
<evidence type="ECO:0000313" key="3">
    <source>
        <dbReference type="Proteomes" id="UP000012012"/>
    </source>
</evidence>
<keyword evidence="1" id="KW-0175">Coiled coil</keyword>
<proteinExistence type="predicted"/>
<organism evidence="2 3">
    <name type="scientific">Helicobacter pylori GAM120Ai</name>
    <dbReference type="NCBI Taxonomy" id="1159029"/>
    <lineage>
        <taxon>Bacteria</taxon>
        <taxon>Pseudomonadati</taxon>
        <taxon>Campylobacterota</taxon>
        <taxon>Epsilonproteobacteria</taxon>
        <taxon>Campylobacterales</taxon>
        <taxon>Helicobacteraceae</taxon>
        <taxon>Helicobacter</taxon>
    </lineage>
</organism>
<comment type="caution">
    <text evidence="2">The sequence shown here is derived from an EMBL/GenBank/DDBJ whole genome shotgun (WGS) entry which is preliminary data.</text>
</comment>
<reference evidence="2 3" key="1">
    <citation type="submission" date="2012-11" db="EMBL/GenBank/DDBJ databases">
        <authorList>
            <person name="Weinstock G."/>
            <person name="Sodergren E."/>
            <person name="Lobos E.A."/>
            <person name="Fulton L."/>
            <person name="Fulton R."/>
            <person name="Courtney L."/>
            <person name="Fronick C."/>
            <person name="O'Laughlin M."/>
            <person name="Godfrey J."/>
            <person name="Wilson R.M."/>
            <person name="Miner T."/>
            <person name="Farmer C."/>
            <person name="Delehaunty K."/>
            <person name="Cordes M."/>
            <person name="Minx P."/>
            <person name="Tomlinson C."/>
            <person name="Chen J."/>
            <person name="Wollam A."/>
            <person name="Pepin K.H."/>
            <person name="Bhonagiri V."/>
            <person name="Zhang X."/>
            <person name="Suruliraj S."/>
            <person name="Antonio M."/>
            <person name="Secka O."/>
            <person name="Thomas J."/>
            <person name="Warren W."/>
            <person name="Mitreva M."/>
            <person name="Mardis E.R."/>
            <person name="Wilson R.K."/>
        </authorList>
    </citation>
    <scope>NUCLEOTIDE SEQUENCE [LARGE SCALE GENOMIC DNA]</scope>
    <source>
        <strain evidence="2 3">GAM120Ai</strain>
    </source>
</reference>
<evidence type="ECO:0000313" key="2">
    <source>
        <dbReference type="EMBL" id="EMG97670.1"/>
    </source>
</evidence>
<accession>A0AAV3IH72</accession>